<evidence type="ECO:0000256" key="1">
    <source>
        <dbReference type="ARBA" id="ARBA00004141"/>
    </source>
</evidence>
<feature type="transmembrane region" description="Helical" evidence="9">
    <location>
        <begin position="112"/>
        <end position="132"/>
    </location>
</feature>
<feature type="transmembrane region" description="Helical" evidence="9">
    <location>
        <begin position="174"/>
        <end position="200"/>
    </location>
</feature>
<dbReference type="GO" id="GO:0022857">
    <property type="term" value="F:transmembrane transporter activity"/>
    <property type="evidence" value="ECO:0007669"/>
    <property type="project" value="InterPro"/>
</dbReference>
<dbReference type="InterPro" id="IPR000849">
    <property type="entry name" value="Sugar_P_transporter"/>
</dbReference>
<feature type="transmembrane region" description="Helical" evidence="9">
    <location>
        <begin position="351"/>
        <end position="368"/>
    </location>
</feature>
<dbReference type="PANTHER" id="PTHR43184">
    <property type="entry name" value="MAJOR FACILITATOR SUPERFAMILY TRANSPORTER 16, ISOFORM B"/>
    <property type="match status" value="1"/>
</dbReference>
<feature type="transmembrane region" description="Helical" evidence="9">
    <location>
        <begin position="81"/>
        <end position="100"/>
    </location>
</feature>
<dbReference type="EMBL" id="JAACNO010001630">
    <property type="protein sequence ID" value="KAF4138814.1"/>
    <property type="molecule type" value="Genomic_DNA"/>
</dbReference>
<comment type="similarity">
    <text evidence="2">Belongs to the major facilitator superfamily. Organophosphate:Pi antiporter (OPA) (TC 2.A.1.4) family.</text>
</comment>
<organism evidence="12 13">
    <name type="scientific">Phytophthora infestans</name>
    <name type="common">Potato late blight agent</name>
    <name type="synonym">Botrytis infestans</name>
    <dbReference type="NCBI Taxonomy" id="4787"/>
    <lineage>
        <taxon>Eukaryota</taxon>
        <taxon>Sar</taxon>
        <taxon>Stramenopiles</taxon>
        <taxon>Oomycota</taxon>
        <taxon>Peronosporomycetes</taxon>
        <taxon>Peronosporales</taxon>
        <taxon>Peronosporaceae</taxon>
        <taxon>Phytophthora</taxon>
    </lineage>
</organism>
<accession>A0A8S9UIP7</accession>
<feature type="transmembrane region" description="Helical" evidence="9">
    <location>
        <begin position="327"/>
        <end position="344"/>
    </location>
</feature>
<dbReference type="EMBL" id="JAACNO010001664">
    <property type="protein sequence ID" value="KAF4138573.1"/>
    <property type="molecule type" value="Genomic_DNA"/>
</dbReference>
<evidence type="ECO:0000256" key="6">
    <source>
        <dbReference type="ARBA" id="ARBA00022989"/>
    </source>
</evidence>
<dbReference type="InterPro" id="IPR011701">
    <property type="entry name" value="MFS"/>
</dbReference>
<evidence type="ECO:0000313" key="11">
    <source>
        <dbReference type="EMBL" id="KAF4138573.1"/>
    </source>
</evidence>
<evidence type="ECO:0000256" key="4">
    <source>
        <dbReference type="ARBA" id="ARBA00022597"/>
    </source>
</evidence>
<feature type="transmembrane region" description="Helical" evidence="9">
    <location>
        <begin position="286"/>
        <end position="307"/>
    </location>
</feature>
<gene>
    <name evidence="12" type="ORF">GN958_ATG12023</name>
    <name evidence="11" type="ORF">GN958_ATG12221</name>
</gene>
<feature type="region of interest" description="Disordered" evidence="8">
    <location>
        <begin position="245"/>
        <end position="265"/>
    </location>
</feature>
<reference evidence="12" key="1">
    <citation type="submission" date="2020-03" db="EMBL/GenBank/DDBJ databases">
        <title>Hybrid Assembly of Korean Phytophthora infestans isolates.</title>
        <authorList>
            <person name="Prokchorchik M."/>
            <person name="Lee Y."/>
            <person name="Seo J."/>
            <person name="Cho J.-H."/>
            <person name="Park Y.-E."/>
            <person name="Jang D.-C."/>
            <person name="Im J.-S."/>
            <person name="Choi J.-G."/>
            <person name="Park H.-J."/>
            <person name="Lee G.-B."/>
            <person name="Lee Y.-G."/>
            <person name="Hong S.-Y."/>
            <person name="Cho K."/>
            <person name="Sohn K.H."/>
        </authorList>
    </citation>
    <scope>NUCLEOTIDE SEQUENCE</scope>
    <source>
        <strain evidence="12">KR_2_A2</strain>
    </source>
</reference>
<keyword evidence="5 9" id="KW-0812">Transmembrane</keyword>
<feature type="domain" description="Major facilitator superfamily (MFS) profile" evidence="10">
    <location>
        <begin position="37"/>
        <end position="495"/>
    </location>
</feature>
<name>A0A8S9UIP7_PHYIN</name>
<dbReference type="PIRSF" id="PIRSF002808">
    <property type="entry name" value="Hexose_phosphate_transp"/>
    <property type="match status" value="1"/>
</dbReference>
<sequence length="503" mass="54433">MGVTKKPTEAVAAAVEASMAAASSRSCNEFAANKRGVFFLTFVSYVLFHASRKSFSAIKGEMGDEQWIHSELYSRDQQAEMYGLMDTLFMGFYALGLYISGILGDKHDLRRMIAGGMWATAAIVLLFGLGALADIHALSFYAVLWGLNGLVQSSGWPANVAVMGRWFDQKERGAVLGVWSGNACLGNIVGTALVALMFALVDETVAWKLALVVAAGLVAFHGLIIHFFLYPDPKDVPYRHESLEEAQPEVAKQKDDPDEAAAAADEMEEMKPKGIGFFKAWRIPGVLPYALSYACLKSVNYALFFWLPFYLTVSLHMDNSQAGSFSMLYDAGQIFGGFVGGIVSDRMGVRSPVVVTMLLLSCITLYFMDGASYDATALLLLSSGFMLGGPANLISTAISADLGTHESIRGDAEALSTVTGIIDGTGSIGAALVQYLVGYLANCQYEPKGCDPKSPRCVQVCSWGPVFVLLEVGTVLSCVCLAQLLYHELLLIRSRRRYCARES</sequence>
<dbReference type="PANTHER" id="PTHR43184:SF12">
    <property type="entry name" value="SUGAR PHOSPHATE EXCHANGER 3"/>
    <property type="match status" value="1"/>
</dbReference>
<comment type="caution">
    <text evidence="12">The sequence shown here is derived from an EMBL/GenBank/DDBJ whole genome shotgun (WGS) entry which is preliminary data.</text>
</comment>
<evidence type="ECO:0000313" key="13">
    <source>
        <dbReference type="Proteomes" id="UP000704712"/>
    </source>
</evidence>
<evidence type="ECO:0000259" key="10">
    <source>
        <dbReference type="PROSITE" id="PS50850"/>
    </source>
</evidence>
<evidence type="ECO:0000256" key="5">
    <source>
        <dbReference type="ARBA" id="ARBA00022692"/>
    </source>
</evidence>
<dbReference type="GO" id="GO:0005789">
    <property type="term" value="C:endoplasmic reticulum membrane"/>
    <property type="evidence" value="ECO:0007669"/>
    <property type="project" value="TreeGrafter"/>
</dbReference>
<dbReference type="InterPro" id="IPR036259">
    <property type="entry name" value="MFS_trans_sf"/>
</dbReference>
<dbReference type="Gene3D" id="1.20.1250.20">
    <property type="entry name" value="MFS general substrate transporter like domains"/>
    <property type="match status" value="2"/>
</dbReference>
<dbReference type="AlphaFoldDB" id="A0A8S9UIP7"/>
<protein>
    <submittedName>
        <fullName evidence="12">Major Facilitator Superfamily</fullName>
    </submittedName>
</protein>
<evidence type="ECO:0000256" key="9">
    <source>
        <dbReference type="SAM" id="Phobius"/>
    </source>
</evidence>
<feature type="transmembrane region" description="Helical" evidence="9">
    <location>
        <begin position="138"/>
        <end position="162"/>
    </location>
</feature>
<feature type="transmembrane region" description="Helical" evidence="9">
    <location>
        <begin position="206"/>
        <end position="230"/>
    </location>
</feature>
<evidence type="ECO:0000256" key="2">
    <source>
        <dbReference type="ARBA" id="ARBA00009598"/>
    </source>
</evidence>
<evidence type="ECO:0000313" key="12">
    <source>
        <dbReference type="EMBL" id="KAF4138814.1"/>
    </source>
</evidence>
<keyword evidence="4" id="KW-0762">Sugar transport</keyword>
<evidence type="ECO:0000256" key="7">
    <source>
        <dbReference type="ARBA" id="ARBA00023136"/>
    </source>
</evidence>
<comment type="subcellular location">
    <subcellularLocation>
        <location evidence="1">Membrane</location>
        <topology evidence="1">Multi-pass membrane protein</topology>
    </subcellularLocation>
</comment>
<keyword evidence="7 9" id="KW-0472">Membrane</keyword>
<dbReference type="InterPro" id="IPR020846">
    <property type="entry name" value="MFS_dom"/>
</dbReference>
<evidence type="ECO:0000256" key="3">
    <source>
        <dbReference type="ARBA" id="ARBA00022448"/>
    </source>
</evidence>
<keyword evidence="6 9" id="KW-1133">Transmembrane helix</keyword>
<dbReference type="Pfam" id="PF07690">
    <property type="entry name" value="MFS_1"/>
    <property type="match status" value="1"/>
</dbReference>
<proteinExistence type="inferred from homology"/>
<keyword evidence="3" id="KW-0813">Transport</keyword>
<dbReference type="PROSITE" id="PS50850">
    <property type="entry name" value="MFS"/>
    <property type="match status" value="1"/>
</dbReference>
<dbReference type="Proteomes" id="UP000704712">
    <property type="component" value="Unassembled WGS sequence"/>
</dbReference>
<dbReference type="SUPFAM" id="SSF103473">
    <property type="entry name" value="MFS general substrate transporter"/>
    <property type="match status" value="1"/>
</dbReference>
<evidence type="ECO:0000256" key="8">
    <source>
        <dbReference type="SAM" id="MobiDB-lite"/>
    </source>
</evidence>